<keyword evidence="1" id="KW-0472">Membrane</keyword>
<accession>A0A1Y1Y2H5</accession>
<evidence type="ECO:0000313" key="2">
    <source>
        <dbReference type="EMBL" id="ORX92085.1"/>
    </source>
</evidence>
<organism evidence="2 3">
    <name type="scientific">Basidiobolus meristosporus CBS 931.73</name>
    <dbReference type="NCBI Taxonomy" id="1314790"/>
    <lineage>
        <taxon>Eukaryota</taxon>
        <taxon>Fungi</taxon>
        <taxon>Fungi incertae sedis</taxon>
        <taxon>Zoopagomycota</taxon>
        <taxon>Entomophthoromycotina</taxon>
        <taxon>Basidiobolomycetes</taxon>
        <taxon>Basidiobolales</taxon>
        <taxon>Basidiobolaceae</taxon>
        <taxon>Basidiobolus</taxon>
    </lineage>
</organism>
<reference evidence="2 3" key="1">
    <citation type="submission" date="2016-07" db="EMBL/GenBank/DDBJ databases">
        <title>Pervasive Adenine N6-methylation of Active Genes in Fungi.</title>
        <authorList>
            <consortium name="DOE Joint Genome Institute"/>
            <person name="Mondo S.J."/>
            <person name="Dannebaum R.O."/>
            <person name="Kuo R.C."/>
            <person name="Labutti K."/>
            <person name="Haridas S."/>
            <person name="Kuo A."/>
            <person name="Salamov A."/>
            <person name="Ahrendt S.R."/>
            <person name="Lipzen A."/>
            <person name="Sullivan W."/>
            <person name="Andreopoulos W.B."/>
            <person name="Clum A."/>
            <person name="Lindquist E."/>
            <person name="Daum C."/>
            <person name="Ramamoorthy G.K."/>
            <person name="Gryganskyi A."/>
            <person name="Culley D."/>
            <person name="Magnuson J.K."/>
            <person name="James T.Y."/>
            <person name="O'Malley M.A."/>
            <person name="Stajich J.E."/>
            <person name="Spatafora J.W."/>
            <person name="Visel A."/>
            <person name="Grigoriev I.V."/>
        </authorList>
    </citation>
    <scope>NUCLEOTIDE SEQUENCE [LARGE SCALE GENOMIC DNA]</scope>
    <source>
        <strain evidence="2 3">CBS 931.73</strain>
    </source>
</reference>
<name>A0A1Y1Y2H5_9FUNG</name>
<keyword evidence="3" id="KW-1185">Reference proteome</keyword>
<evidence type="ECO:0000313" key="3">
    <source>
        <dbReference type="Proteomes" id="UP000193498"/>
    </source>
</evidence>
<keyword evidence="1" id="KW-1133">Transmembrane helix</keyword>
<sequence>MSVLKIIHMMIRTVYHNCNIDTSSGRQELARCLLPMGSIIIDDKWNWISTSLVPIARTILVATATLAIWHLWWWRRYSSMNRQTHHGSSWAIGTSMTHMSGLNSTYICLRTAMKYGIEKVTSTLLILLVGTGIVLPLASIYWASHVFQNTMVQYEYKTHRPSGDSIVEAIKGRTALVSSFGQVTYGEKPLLTSDVFLDIPVGMESATILRPPGIPSWWKVDITPKALECHVEFGDVLESSSNVEFYVNYGDYANSIVAESLTSRCGRVIPSVNFLTNQDFEKRNPGLAASIKRMLVTNRAQQWCKLNYTCPIETKISYGNISVNNTQKIQWQQTSLTTTHENDGGLMSQLQDEKMKSWLESDQWKEKAIGTIKEAASIKYNIYSSLGQNQPAHQVLSETFNEFFREAILQSFDQVEIQFNGATTRLQFSWLSVVLWAIIVLSAVTTLSISNINAKKLPLLKEMLESWDIISKTSVISDGNSGTSDIPLYRWPTVYDDEKEADLIN</sequence>
<comment type="caution">
    <text evidence="2">The sequence shown here is derived from an EMBL/GenBank/DDBJ whole genome shotgun (WGS) entry which is preliminary data.</text>
</comment>
<proteinExistence type="predicted"/>
<gene>
    <name evidence="2" type="ORF">K493DRAFT_303595</name>
</gene>
<dbReference type="InParanoid" id="A0A1Y1Y2H5"/>
<evidence type="ECO:0000256" key="1">
    <source>
        <dbReference type="SAM" id="Phobius"/>
    </source>
</evidence>
<protein>
    <submittedName>
        <fullName evidence="2">Uncharacterized protein</fullName>
    </submittedName>
</protein>
<feature type="transmembrane region" description="Helical" evidence="1">
    <location>
        <begin position="55"/>
        <end position="74"/>
    </location>
</feature>
<dbReference type="EMBL" id="MCFE01000292">
    <property type="protein sequence ID" value="ORX92085.1"/>
    <property type="molecule type" value="Genomic_DNA"/>
</dbReference>
<feature type="transmembrane region" description="Helical" evidence="1">
    <location>
        <begin position="428"/>
        <end position="449"/>
    </location>
</feature>
<dbReference type="Proteomes" id="UP000193498">
    <property type="component" value="Unassembled WGS sequence"/>
</dbReference>
<dbReference type="AlphaFoldDB" id="A0A1Y1Y2H5"/>
<keyword evidence="1" id="KW-0812">Transmembrane</keyword>
<feature type="transmembrane region" description="Helical" evidence="1">
    <location>
        <begin position="123"/>
        <end position="143"/>
    </location>
</feature>